<feature type="compositionally biased region" description="Polar residues" evidence="5">
    <location>
        <begin position="584"/>
        <end position="600"/>
    </location>
</feature>
<feature type="domain" description="LIM zinc-binding" evidence="6">
    <location>
        <begin position="641"/>
        <end position="703"/>
    </location>
</feature>
<reference evidence="7" key="1">
    <citation type="submission" date="2021-01" db="EMBL/GenBank/DDBJ databases">
        <authorList>
            <person name="Zahm M."/>
            <person name="Roques C."/>
            <person name="Cabau C."/>
            <person name="Klopp C."/>
            <person name="Donnadieu C."/>
            <person name="Jouanno E."/>
            <person name="Lampietro C."/>
            <person name="Louis A."/>
            <person name="Herpin A."/>
            <person name="Echchiki A."/>
            <person name="Berthelot C."/>
            <person name="Parey E."/>
            <person name="Roest-Crollius H."/>
            <person name="Braasch I."/>
            <person name="Postlethwait J."/>
            <person name="Bobe J."/>
            <person name="Montfort J."/>
            <person name="Bouchez O."/>
            <person name="Begum T."/>
            <person name="Mejri S."/>
            <person name="Adams A."/>
            <person name="Chen W.-J."/>
            <person name="Guiguen Y."/>
        </authorList>
    </citation>
    <scope>NUCLEOTIDE SEQUENCE</scope>
    <source>
        <strain evidence="7">YG-15Mar2019-1</strain>
        <tissue evidence="7">Brain</tissue>
    </source>
</reference>
<evidence type="ECO:0000256" key="2">
    <source>
        <dbReference type="ARBA" id="ARBA00022833"/>
    </source>
</evidence>
<comment type="caution">
    <text evidence="7">The sequence shown here is derived from an EMBL/GenBank/DDBJ whole genome shotgun (WGS) entry which is preliminary data.</text>
</comment>
<feature type="region of interest" description="Disordered" evidence="5">
    <location>
        <begin position="216"/>
        <end position="572"/>
    </location>
</feature>
<name>A0A9D3QF61_MEGAT</name>
<dbReference type="PANTHER" id="PTHR15468">
    <property type="entry name" value="ZNF185"/>
    <property type="match status" value="1"/>
</dbReference>
<dbReference type="PROSITE" id="PS50023">
    <property type="entry name" value="LIM_DOMAIN_2"/>
    <property type="match status" value="1"/>
</dbReference>
<evidence type="ECO:0000256" key="1">
    <source>
        <dbReference type="ARBA" id="ARBA00022723"/>
    </source>
</evidence>
<dbReference type="EMBL" id="JAFDVH010000003">
    <property type="protein sequence ID" value="KAG7484141.1"/>
    <property type="molecule type" value="Genomic_DNA"/>
</dbReference>
<keyword evidence="8" id="KW-1185">Reference proteome</keyword>
<organism evidence="7 8">
    <name type="scientific">Megalops atlanticus</name>
    <name type="common">Tarpon</name>
    <name type="synonym">Clupea gigantea</name>
    <dbReference type="NCBI Taxonomy" id="7932"/>
    <lineage>
        <taxon>Eukaryota</taxon>
        <taxon>Metazoa</taxon>
        <taxon>Chordata</taxon>
        <taxon>Craniata</taxon>
        <taxon>Vertebrata</taxon>
        <taxon>Euteleostomi</taxon>
        <taxon>Actinopterygii</taxon>
        <taxon>Neopterygii</taxon>
        <taxon>Teleostei</taxon>
        <taxon>Elopiformes</taxon>
        <taxon>Megalopidae</taxon>
        <taxon>Megalops</taxon>
    </lineage>
</organism>
<accession>A0A9D3QF61</accession>
<evidence type="ECO:0000313" key="7">
    <source>
        <dbReference type="EMBL" id="KAG7484141.1"/>
    </source>
</evidence>
<feature type="compositionally biased region" description="Low complexity" evidence="5">
    <location>
        <begin position="480"/>
        <end position="509"/>
    </location>
</feature>
<feature type="compositionally biased region" description="Low complexity" evidence="5">
    <location>
        <begin position="342"/>
        <end position="471"/>
    </location>
</feature>
<feature type="region of interest" description="Disordered" evidence="5">
    <location>
        <begin position="584"/>
        <end position="605"/>
    </location>
</feature>
<feature type="compositionally biased region" description="Polar residues" evidence="5">
    <location>
        <begin position="274"/>
        <end position="289"/>
    </location>
</feature>
<dbReference type="PROSITE" id="PS00478">
    <property type="entry name" value="LIM_DOMAIN_1"/>
    <property type="match status" value="1"/>
</dbReference>
<keyword evidence="2 4" id="KW-0862">Zinc</keyword>
<keyword evidence="1 4" id="KW-0479">Metal-binding</keyword>
<evidence type="ECO:0000256" key="5">
    <source>
        <dbReference type="SAM" id="MobiDB-lite"/>
    </source>
</evidence>
<dbReference type="PANTHER" id="PTHR15468:SF2">
    <property type="entry name" value="ZINC FINGER PROTEIN 185"/>
    <property type="match status" value="1"/>
</dbReference>
<dbReference type="CDD" id="cd08368">
    <property type="entry name" value="LIM"/>
    <property type="match status" value="1"/>
</dbReference>
<feature type="region of interest" description="Disordered" evidence="5">
    <location>
        <begin position="117"/>
        <end position="169"/>
    </location>
</feature>
<feature type="compositionally biased region" description="Polar residues" evidence="5">
    <location>
        <begin position="117"/>
        <end position="132"/>
    </location>
</feature>
<keyword evidence="3 4" id="KW-0440">LIM domain</keyword>
<dbReference type="InterPro" id="IPR001781">
    <property type="entry name" value="Znf_LIM"/>
</dbReference>
<dbReference type="Pfam" id="PF00412">
    <property type="entry name" value="LIM"/>
    <property type="match status" value="1"/>
</dbReference>
<feature type="compositionally biased region" description="Polar residues" evidence="5">
    <location>
        <begin position="244"/>
        <end position="261"/>
    </location>
</feature>
<dbReference type="Proteomes" id="UP001046870">
    <property type="component" value="Chromosome 3"/>
</dbReference>
<dbReference type="OrthoDB" id="8909291at2759"/>
<dbReference type="GO" id="GO:0046872">
    <property type="term" value="F:metal ion binding"/>
    <property type="evidence" value="ECO:0007669"/>
    <property type="project" value="UniProtKB-KW"/>
</dbReference>
<sequence>MHSCGPHPHGRGWTGLGFVELISTLVQSERHLFCTVKSHANRCILRRPTAHRTALIFSRSTSRGSTEEWQILAMSKDGDRQSVFRTTKVRTSLKGDSSWIHRCSEEEEKPWVRPKRLSTSSADLSPISSPTTIERVPQSVLPSSGSPIQVEPPLSPDEPVKQTKEANGVLKTSPVQGSSYVLSIARRFESIDPPQTSPTKTSWSFVAKRVVIKDEEEEDVCTETTKDITPTASLPQEAVHEATPLQSSTDAESGQKGQVGQTPAEASAKETAVDGTQGSVVESAAQPTQELAEEPTQGHTEKIAVETTQGSAEEAAEELAVEPTQAPAEESVQVPAEEPANEPAQIPVAEPAEEPAQTPAAEPAEEPAQIPAAEHAEEPAQAAVEEPAQAPAEEPAQTPAAEPAEEPAQVPAAEHAEEPAQAAVEEPAQAPAEEPAQTPAAEPAEEPAQAAVEEPAQAPAKEPAQAAVEEPTQAAVEESAQAIAVQPAQAPAAEPPQAVAEEPAQAPAKEPAEEPVQEPTQAAVEESAQAVAEEPAQALAAEPAQAVAEEPAQAATEEPAKEPAEEPANDEEIVNVTHQTNKLETCSDLPSSLESASQNAEAPDSETKKGFVFVKEYVNTTELSKHNTAGAENDKGCVGTSACKCCGEPVGSDGRIIIEHLNVSYHPNCFKCGVCAKPMGDLLYSMFLRGAVVYCDTCYPSLS</sequence>
<evidence type="ECO:0000259" key="6">
    <source>
        <dbReference type="PROSITE" id="PS50023"/>
    </source>
</evidence>
<feature type="compositionally biased region" description="Low complexity" evidence="5">
    <location>
        <begin position="517"/>
        <end position="557"/>
    </location>
</feature>
<dbReference type="InterPro" id="IPR052621">
    <property type="entry name" value="Cell_Prolif/Cornif_Regul"/>
</dbReference>
<evidence type="ECO:0000313" key="8">
    <source>
        <dbReference type="Proteomes" id="UP001046870"/>
    </source>
</evidence>
<evidence type="ECO:0000256" key="3">
    <source>
        <dbReference type="ARBA" id="ARBA00023038"/>
    </source>
</evidence>
<proteinExistence type="predicted"/>
<gene>
    <name evidence="7" type="ORF">MATL_G00046140</name>
</gene>
<protein>
    <recommendedName>
        <fullName evidence="6">LIM zinc-binding domain-containing protein</fullName>
    </recommendedName>
</protein>
<dbReference type="AlphaFoldDB" id="A0A9D3QF61"/>
<dbReference type="Gene3D" id="2.10.110.10">
    <property type="entry name" value="Cysteine Rich Protein"/>
    <property type="match status" value="1"/>
</dbReference>
<evidence type="ECO:0000256" key="4">
    <source>
        <dbReference type="PROSITE-ProRule" id="PRU00125"/>
    </source>
</evidence>
<dbReference type="SMART" id="SM00132">
    <property type="entry name" value="LIM"/>
    <property type="match status" value="1"/>
</dbReference>